<name>A0A2T0JGH6_9ACTN</name>
<comment type="caution">
    <text evidence="3">The sequence shown here is derived from an EMBL/GenBank/DDBJ whole genome shotgun (WGS) entry which is preliminary data.</text>
</comment>
<proteinExistence type="predicted"/>
<dbReference type="GO" id="GO:0003677">
    <property type="term" value="F:DNA binding"/>
    <property type="evidence" value="ECO:0007669"/>
    <property type="project" value="UniProtKB-KW"/>
</dbReference>
<dbReference type="CDD" id="cd00093">
    <property type="entry name" value="HTH_XRE"/>
    <property type="match status" value="1"/>
</dbReference>
<evidence type="ECO:0000313" key="3">
    <source>
        <dbReference type="EMBL" id="PRX06661.1"/>
    </source>
</evidence>
<dbReference type="RefSeq" id="WP_106331025.1">
    <property type="nucleotide sequence ID" value="NZ_BOMO01000185.1"/>
</dbReference>
<organism evidence="3 4">
    <name type="scientific">Actinoplanes italicus</name>
    <dbReference type="NCBI Taxonomy" id="113567"/>
    <lineage>
        <taxon>Bacteria</taxon>
        <taxon>Bacillati</taxon>
        <taxon>Actinomycetota</taxon>
        <taxon>Actinomycetes</taxon>
        <taxon>Micromonosporales</taxon>
        <taxon>Micromonosporaceae</taxon>
        <taxon>Actinoplanes</taxon>
    </lineage>
</organism>
<dbReference type="Proteomes" id="UP000239415">
    <property type="component" value="Unassembled WGS sequence"/>
</dbReference>
<dbReference type="PANTHER" id="PTHR46797">
    <property type="entry name" value="HTH-TYPE TRANSCRIPTIONAL REGULATOR"/>
    <property type="match status" value="1"/>
</dbReference>
<evidence type="ECO:0000259" key="2">
    <source>
        <dbReference type="PROSITE" id="PS50943"/>
    </source>
</evidence>
<dbReference type="PROSITE" id="PS50943">
    <property type="entry name" value="HTH_CROC1"/>
    <property type="match status" value="1"/>
</dbReference>
<dbReference type="SUPFAM" id="SSF47413">
    <property type="entry name" value="lambda repressor-like DNA-binding domains"/>
    <property type="match status" value="1"/>
</dbReference>
<dbReference type="GO" id="GO:0003700">
    <property type="term" value="F:DNA-binding transcription factor activity"/>
    <property type="evidence" value="ECO:0007669"/>
    <property type="project" value="TreeGrafter"/>
</dbReference>
<feature type="domain" description="HTH cro/C1-type" evidence="2">
    <location>
        <begin position="14"/>
        <end position="67"/>
    </location>
</feature>
<dbReference type="OrthoDB" id="3380004at2"/>
<dbReference type="SMART" id="SM00530">
    <property type="entry name" value="HTH_XRE"/>
    <property type="match status" value="1"/>
</dbReference>
<protein>
    <submittedName>
        <fullName evidence="3">DNA-binding XRE family transcriptional regulator</fullName>
    </submittedName>
</protein>
<evidence type="ECO:0000256" key="1">
    <source>
        <dbReference type="ARBA" id="ARBA00023125"/>
    </source>
</evidence>
<dbReference type="InterPro" id="IPR001387">
    <property type="entry name" value="Cro/C1-type_HTH"/>
</dbReference>
<dbReference type="InterPro" id="IPR050807">
    <property type="entry name" value="TransReg_Diox_bact_type"/>
</dbReference>
<dbReference type="PANTHER" id="PTHR46797:SF1">
    <property type="entry name" value="METHYLPHOSPHONATE SYNTHASE"/>
    <property type="match status" value="1"/>
</dbReference>
<reference evidence="3 4" key="1">
    <citation type="submission" date="2018-03" db="EMBL/GenBank/DDBJ databases">
        <title>Genomic Encyclopedia of Archaeal and Bacterial Type Strains, Phase II (KMG-II): from individual species to whole genera.</title>
        <authorList>
            <person name="Goeker M."/>
        </authorList>
    </citation>
    <scope>NUCLEOTIDE SEQUENCE [LARGE SCALE GENOMIC DNA]</scope>
    <source>
        <strain evidence="3 4">DSM 43146</strain>
    </source>
</reference>
<sequence>MSRQITQPELGKRLRRLRTERGLSQRDLATGSVNQSYISLLEKGARVPTLEVVMQLAKALDVPVRALVGDVDLPATGDDRNGGQLVQDLLTSSAIEHGDLGQAQVRLTAAYRAARGTGPANAVLHHGLALERVLDLRNLHEPRYELLAELMTAAEQSGVPEAVVRTRIALAGAARDVGKLGEALTSVEAAEQEIRDTAFVRGAEHVRLLAVHASVLSDAGGGIEVERILDRMLEIAAQLGSPPISGRAHWVASITLARLGAVDRSLGHLRAAREMLAHPGTSLRDWARFSRAAASALLDAGADLPEITTHMQAARAATAATEALADPSASVSLEVRYALACGEPERALEIAATLNDGELSGIERVRFVLAVGRAQRRCGRIEEATATLRRAAQLAEDAAAYRRAAEIWREAAE</sequence>
<evidence type="ECO:0000313" key="4">
    <source>
        <dbReference type="Proteomes" id="UP000239415"/>
    </source>
</evidence>
<dbReference type="AlphaFoldDB" id="A0A2T0JGH6"/>
<dbReference type="GO" id="GO:0005829">
    <property type="term" value="C:cytosol"/>
    <property type="evidence" value="ECO:0007669"/>
    <property type="project" value="TreeGrafter"/>
</dbReference>
<gene>
    <name evidence="3" type="ORF">CLV67_14340</name>
</gene>
<accession>A0A2T0JGH6</accession>
<dbReference type="EMBL" id="PVMZ01000043">
    <property type="protein sequence ID" value="PRX06661.1"/>
    <property type="molecule type" value="Genomic_DNA"/>
</dbReference>
<dbReference type="Pfam" id="PF01381">
    <property type="entry name" value="HTH_3"/>
    <property type="match status" value="1"/>
</dbReference>
<keyword evidence="1 3" id="KW-0238">DNA-binding</keyword>
<dbReference type="Gene3D" id="1.10.260.40">
    <property type="entry name" value="lambda repressor-like DNA-binding domains"/>
    <property type="match status" value="1"/>
</dbReference>
<keyword evidence="4" id="KW-1185">Reference proteome</keyword>
<dbReference type="InterPro" id="IPR010982">
    <property type="entry name" value="Lambda_DNA-bd_dom_sf"/>
</dbReference>